<dbReference type="AlphaFoldDB" id="A0A0M6WD34"/>
<evidence type="ECO:0000259" key="1">
    <source>
        <dbReference type="Pfam" id="PF04230"/>
    </source>
</evidence>
<dbReference type="RefSeq" id="WP_055066953.1">
    <property type="nucleotide sequence ID" value="NZ_CP173697.1"/>
</dbReference>
<organism evidence="2 3">
    <name type="scientific">Roseburia faecis</name>
    <dbReference type="NCBI Taxonomy" id="301302"/>
    <lineage>
        <taxon>Bacteria</taxon>
        <taxon>Bacillati</taxon>
        <taxon>Bacillota</taxon>
        <taxon>Clostridia</taxon>
        <taxon>Lachnospirales</taxon>
        <taxon>Lachnospiraceae</taxon>
        <taxon>Roseburia</taxon>
    </lineage>
</organism>
<reference evidence="3" key="1">
    <citation type="submission" date="2015-05" db="EMBL/GenBank/DDBJ databases">
        <authorList>
            <consortium name="Pathogen Informatics"/>
        </authorList>
    </citation>
    <scope>NUCLEOTIDE SEQUENCE [LARGE SCALE GENOMIC DNA]</scope>
    <source>
        <strain evidence="3">M72</strain>
    </source>
</reference>
<dbReference type="GeneID" id="99746758"/>
<protein>
    <recommendedName>
        <fullName evidence="1">Polysaccharide pyruvyl transferase domain-containing protein</fullName>
    </recommendedName>
</protein>
<name>A0A0M6WD34_9FIRM</name>
<evidence type="ECO:0000313" key="2">
    <source>
        <dbReference type="EMBL" id="CRL33276.1"/>
    </source>
</evidence>
<dbReference type="Proteomes" id="UP000049979">
    <property type="component" value="Unassembled WGS sequence"/>
</dbReference>
<feature type="domain" description="Polysaccharide pyruvyl transferase" evidence="1">
    <location>
        <begin position="56"/>
        <end position="300"/>
    </location>
</feature>
<proteinExistence type="predicted"/>
<dbReference type="InterPro" id="IPR007345">
    <property type="entry name" value="Polysacch_pyruvyl_Trfase"/>
</dbReference>
<gene>
    <name evidence="2" type="ORF">M72_01671</name>
</gene>
<dbReference type="EMBL" id="CVRR01000005">
    <property type="protein sequence ID" value="CRL33276.1"/>
    <property type="molecule type" value="Genomic_DNA"/>
</dbReference>
<sequence>MSRIYYRGGMSPFETFSPGYILTHNVIGTNVGNFLYLNGVLRSLMIDDNTVIQANYYNTNYYKPEYVNENFDCFVIPLADAFRENFVNELNELTSFVKKLKIPCYVIGVGLKESYEPDFSQPKPQDEAVKKFVTAVLEKSNCIGVRGELTGKYLETLGFAEGRDFMVIGCPSMYMKGKRLHIQNPKLDVNSKVCFNSNVAASVPTRKFIKLKMKEFENHYFIGQVVNELRSIYLGAPYEYKIEYNFRNVTDKIYQDGRLRFFCNVPKWMEFLNDSDLTFGSRLHGNIAAVLAGTPALLVTKDSRTRELAEYHHLNAIHESKLNEKLTLQELVEQQDFSQIEKYQKQNFDRYVAFLKKNDIPNIFMDGEDPQETAFDRKIKQTDLLEGIVPVSQCSLEEIAERNRDYYTNLDEKLDRLSKKLNFTSDLLQKERIKNQKIATEPLSKKVVNKVKGFLK</sequence>
<accession>A0A0M6WD34</accession>
<dbReference type="OrthoDB" id="9767435at2"/>
<dbReference type="Pfam" id="PF04230">
    <property type="entry name" value="PS_pyruv_trans"/>
    <property type="match status" value="1"/>
</dbReference>
<evidence type="ECO:0000313" key="3">
    <source>
        <dbReference type="Proteomes" id="UP000049979"/>
    </source>
</evidence>
<keyword evidence="3" id="KW-1185">Reference proteome</keyword>